<dbReference type="InterPro" id="IPR046887">
    <property type="entry name" value="RsmE_PUA-like"/>
</dbReference>
<dbReference type="CDD" id="cd18084">
    <property type="entry name" value="RsmE-like"/>
    <property type="match status" value="1"/>
</dbReference>
<dbReference type="NCBIfam" id="TIGR00046">
    <property type="entry name" value="RsmE family RNA methyltransferase"/>
    <property type="match status" value="1"/>
</dbReference>
<comment type="function">
    <text evidence="10 12">Specifically methylates the N3 position of the uracil ring of uridine 1498 (m3U1498) in 16S rRNA. Acts on the fully assembled 30S ribosomal subunit.</text>
</comment>
<evidence type="ECO:0000256" key="6">
    <source>
        <dbReference type="ARBA" id="ARBA00022552"/>
    </source>
</evidence>
<comment type="catalytic activity">
    <reaction evidence="11 12">
        <text>uridine(1498) in 16S rRNA + S-adenosyl-L-methionine = N(3)-methyluridine(1498) in 16S rRNA + S-adenosyl-L-homocysteine + H(+)</text>
        <dbReference type="Rhea" id="RHEA:42920"/>
        <dbReference type="Rhea" id="RHEA-COMP:10283"/>
        <dbReference type="Rhea" id="RHEA-COMP:10284"/>
        <dbReference type="ChEBI" id="CHEBI:15378"/>
        <dbReference type="ChEBI" id="CHEBI:57856"/>
        <dbReference type="ChEBI" id="CHEBI:59789"/>
        <dbReference type="ChEBI" id="CHEBI:65315"/>
        <dbReference type="ChEBI" id="CHEBI:74502"/>
        <dbReference type="EC" id="2.1.1.193"/>
    </reaction>
</comment>
<dbReference type="OrthoDB" id="9808126at2"/>
<protein>
    <recommendedName>
        <fullName evidence="4 12">Ribosomal RNA small subunit methyltransferase E</fullName>
        <ecNumber evidence="3 12">2.1.1.193</ecNumber>
    </recommendedName>
</protein>
<dbReference type="Pfam" id="PF20260">
    <property type="entry name" value="PUA_4"/>
    <property type="match status" value="1"/>
</dbReference>
<proteinExistence type="inferred from homology"/>
<dbReference type="PANTHER" id="PTHR30027:SF3">
    <property type="entry name" value="16S RRNA (URACIL(1498)-N(3))-METHYLTRANSFERASE"/>
    <property type="match status" value="1"/>
</dbReference>
<comment type="subcellular location">
    <subcellularLocation>
        <location evidence="1 12">Cytoplasm</location>
    </subcellularLocation>
</comment>
<dbReference type="Pfam" id="PF04452">
    <property type="entry name" value="Methyltrans_RNA"/>
    <property type="match status" value="1"/>
</dbReference>
<evidence type="ECO:0000256" key="11">
    <source>
        <dbReference type="ARBA" id="ARBA00047944"/>
    </source>
</evidence>
<accession>A0A1Q5PX33</accession>
<dbReference type="SUPFAM" id="SSF88697">
    <property type="entry name" value="PUA domain-like"/>
    <property type="match status" value="1"/>
</dbReference>
<dbReference type="Gene3D" id="2.40.240.20">
    <property type="entry name" value="Hypothetical PUA domain-like, domain 1"/>
    <property type="match status" value="1"/>
</dbReference>
<dbReference type="EC" id="2.1.1.193" evidence="3 12"/>
<keyword evidence="16" id="KW-1185">Reference proteome</keyword>
<feature type="domain" description="Ribosomal RNA small subunit methyltransferase E PUA-like" evidence="14">
    <location>
        <begin position="22"/>
        <end position="68"/>
    </location>
</feature>
<dbReference type="InterPro" id="IPR029028">
    <property type="entry name" value="Alpha/beta_knot_MTases"/>
</dbReference>
<evidence type="ECO:0000256" key="2">
    <source>
        <dbReference type="ARBA" id="ARBA00005528"/>
    </source>
</evidence>
<dbReference type="InterPro" id="IPR029026">
    <property type="entry name" value="tRNA_m1G_MTases_N"/>
</dbReference>
<dbReference type="PIRSF" id="PIRSF015601">
    <property type="entry name" value="MTase_slr0722"/>
    <property type="match status" value="1"/>
</dbReference>
<dbReference type="Proteomes" id="UP000185612">
    <property type="component" value="Unassembled WGS sequence"/>
</dbReference>
<dbReference type="EMBL" id="MQVS01000003">
    <property type="protein sequence ID" value="OKL52022.1"/>
    <property type="molecule type" value="Genomic_DNA"/>
</dbReference>
<evidence type="ECO:0000256" key="12">
    <source>
        <dbReference type="PIRNR" id="PIRNR015601"/>
    </source>
</evidence>
<gene>
    <name evidence="15" type="ORF">BSZ40_03580</name>
</gene>
<keyword evidence="6 12" id="KW-0698">rRNA processing</keyword>
<dbReference type="STRING" id="52770.BSZ40_03580"/>
<evidence type="ECO:0000256" key="8">
    <source>
        <dbReference type="ARBA" id="ARBA00022679"/>
    </source>
</evidence>
<dbReference type="SUPFAM" id="SSF75217">
    <property type="entry name" value="alpha/beta knot"/>
    <property type="match status" value="1"/>
</dbReference>
<dbReference type="PANTHER" id="PTHR30027">
    <property type="entry name" value="RIBOSOMAL RNA SMALL SUBUNIT METHYLTRANSFERASE E"/>
    <property type="match status" value="1"/>
</dbReference>
<evidence type="ECO:0000256" key="10">
    <source>
        <dbReference type="ARBA" id="ARBA00025699"/>
    </source>
</evidence>
<dbReference type="InterPro" id="IPR015947">
    <property type="entry name" value="PUA-like_sf"/>
</dbReference>
<dbReference type="GO" id="GO:0070042">
    <property type="term" value="F:rRNA (uridine-N3-)-methyltransferase activity"/>
    <property type="evidence" value="ECO:0007669"/>
    <property type="project" value="TreeGrafter"/>
</dbReference>
<keyword evidence="7 12" id="KW-0489">Methyltransferase</keyword>
<evidence type="ECO:0000259" key="14">
    <source>
        <dbReference type="Pfam" id="PF20260"/>
    </source>
</evidence>
<dbReference type="Gene3D" id="3.40.1280.10">
    <property type="match status" value="1"/>
</dbReference>
<comment type="caution">
    <text evidence="15">The sequence shown here is derived from an EMBL/GenBank/DDBJ whole genome shotgun (WGS) entry which is preliminary data.</text>
</comment>
<dbReference type="GO" id="GO:0070475">
    <property type="term" value="P:rRNA base methylation"/>
    <property type="evidence" value="ECO:0007669"/>
    <property type="project" value="TreeGrafter"/>
</dbReference>
<name>A0A1Q5PX33_9ACTO</name>
<evidence type="ECO:0000256" key="9">
    <source>
        <dbReference type="ARBA" id="ARBA00022691"/>
    </source>
</evidence>
<evidence type="ECO:0000256" key="4">
    <source>
        <dbReference type="ARBA" id="ARBA00013673"/>
    </source>
</evidence>
<dbReference type="GO" id="GO:0005737">
    <property type="term" value="C:cytoplasm"/>
    <property type="evidence" value="ECO:0007669"/>
    <property type="project" value="UniProtKB-SubCell"/>
</dbReference>
<dbReference type="NCBIfam" id="NF008693">
    <property type="entry name" value="PRK11713.2-3"/>
    <property type="match status" value="1"/>
</dbReference>
<feature type="domain" description="Ribosomal RNA small subunit methyltransferase E methyltransferase" evidence="13">
    <location>
        <begin position="81"/>
        <end position="249"/>
    </location>
</feature>
<dbReference type="InParanoid" id="A0A1Q5PX33"/>
<reference evidence="16" key="1">
    <citation type="submission" date="2016-12" db="EMBL/GenBank/DDBJ databases">
        <authorList>
            <person name="Meng X."/>
        </authorList>
    </citation>
    <scope>NUCLEOTIDE SEQUENCE [LARGE SCALE GENOMIC DNA]</scope>
    <source>
        <strain evidence="16">DSM 20732</strain>
    </source>
</reference>
<keyword evidence="8 12" id="KW-0808">Transferase</keyword>
<dbReference type="RefSeq" id="WP_073823425.1">
    <property type="nucleotide sequence ID" value="NZ_MQVS01000003.1"/>
</dbReference>
<dbReference type="FunCoup" id="A0A1Q5PX33">
    <property type="interactions" value="146"/>
</dbReference>
<evidence type="ECO:0000256" key="5">
    <source>
        <dbReference type="ARBA" id="ARBA00022490"/>
    </source>
</evidence>
<sequence>MSLPVFLAAPAELAAATHTICLTGAEAKHAATVRRVRVGEHIDVADGQGNRVRGEVTSVDKQTVCVRITARGTDRRHGPCLTLVQALAKGGRDEQAVETATELGVEQIVPWQAQRSVSVWADGPKARKGVARWQAIAQSAAKQARRALVPQVTQARGHRPLGEWIRAVVDARGAVILLHEEATAPLADIELPSWDGHGPRPTLAVVVGPEGGIGATETADLVAAGAQLARLGPHVLRTSSAGPAALAVLGQKLGLWAGGADTMDLQPADMKE</sequence>
<evidence type="ECO:0000259" key="13">
    <source>
        <dbReference type="Pfam" id="PF04452"/>
    </source>
</evidence>
<evidence type="ECO:0000256" key="1">
    <source>
        <dbReference type="ARBA" id="ARBA00004496"/>
    </source>
</evidence>
<evidence type="ECO:0000313" key="16">
    <source>
        <dbReference type="Proteomes" id="UP000185612"/>
    </source>
</evidence>
<comment type="similarity">
    <text evidence="2 12">Belongs to the RNA methyltransferase RsmE family.</text>
</comment>
<keyword evidence="9 12" id="KW-0949">S-adenosyl-L-methionine</keyword>
<keyword evidence="5 12" id="KW-0963">Cytoplasm</keyword>
<organism evidence="15 16">
    <name type="scientific">Buchananella hordeovulneris</name>
    <dbReference type="NCBI Taxonomy" id="52770"/>
    <lineage>
        <taxon>Bacteria</taxon>
        <taxon>Bacillati</taxon>
        <taxon>Actinomycetota</taxon>
        <taxon>Actinomycetes</taxon>
        <taxon>Actinomycetales</taxon>
        <taxon>Actinomycetaceae</taxon>
        <taxon>Buchananella</taxon>
    </lineage>
</organism>
<evidence type="ECO:0000313" key="15">
    <source>
        <dbReference type="EMBL" id="OKL52022.1"/>
    </source>
</evidence>
<evidence type="ECO:0000256" key="7">
    <source>
        <dbReference type="ARBA" id="ARBA00022603"/>
    </source>
</evidence>
<evidence type="ECO:0000256" key="3">
    <source>
        <dbReference type="ARBA" id="ARBA00012328"/>
    </source>
</evidence>
<dbReference type="InterPro" id="IPR006700">
    <property type="entry name" value="RsmE"/>
</dbReference>
<dbReference type="AlphaFoldDB" id="A0A1Q5PX33"/>
<dbReference type="InterPro" id="IPR046886">
    <property type="entry name" value="RsmE_MTase_dom"/>
</dbReference>